<evidence type="ECO:0000313" key="2">
    <source>
        <dbReference type="Proteomes" id="UP000253410"/>
    </source>
</evidence>
<dbReference type="OrthoDB" id="1258790at2"/>
<dbReference type="AlphaFoldDB" id="A0A365Y0Y4"/>
<dbReference type="RefSeq" id="WP_113614856.1">
    <property type="nucleotide sequence ID" value="NZ_QFFJ01000001.1"/>
</dbReference>
<organism evidence="1 2">
    <name type="scientific">Chitinophaga flava</name>
    <dbReference type="NCBI Taxonomy" id="2259036"/>
    <lineage>
        <taxon>Bacteria</taxon>
        <taxon>Pseudomonadati</taxon>
        <taxon>Bacteroidota</taxon>
        <taxon>Chitinophagia</taxon>
        <taxon>Chitinophagales</taxon>
        <taxon>Chitinophagaceae</taxon>
        <taxon>Chitinophaga</taxon>
    </lineage>
</organism>
<dbReference type="Proteomes" id="UP000253410">
    <property type="component" value="Unassembled WGS sequence"/>
</dbReference>
<comment type="caution">
    <text evidence="1">The sequence shown here is derived from an EMBL/GenBank/DDBJ whole genome shotgun (WGS) entry which is preliminary data.</text>
</comment>
<evidence type="ECO:0000313" key="1">
    <source>
        <dbReference type="EMBL" id="RBL92257.1"/>
    </source>
</evidence>
<keyword evidence="2" id="KW-1185">Reference proteome</keyword>
<gene>
    <name evidence="1" type="ORF">DF182_06590</name>
</gene>
<name>A0A365Y0Y4_9BACT</name>
<protein>
    <submittedName>
        <fullName evidence="1">Uncharacterized protein</fullName>
    </submittedName>
</protein>
<proteinExistence type="predicted"/>
<reference evidence="1 2" key="1">
    <citation type="submission" date="2018-05" db="EMBL/GenBank/DDBJ databases">
        <title>Chitinophaga sp. K3CV102501T nov., isolated from isolated from a monsoon evergreen broad-leaved forest soil.</title>
        <authorList>
            <person name="Lv Y."/>
        </authorList>
    </citation>
    <scope>NUCLEOTIDE SEQUENCE [LARGE SCALE GENOMIC DNA]</scope>
    <source>
        <strain evidence="1 2">GDMCC 1.1325</strain>
    </source>
</reference>
<dbReference type="EMBL" id="QFFJ01000001">
    <property type="protein sequence ID" value="RBL92257.1"/>
    <property type="molecule type" value="Genomic_DNA"/>
</dbReference>
<sequence length="148" mass="17120">MLSTTLIDILFKGTIDRIAPAFINEYISGCKDWWWNEPKMDSKKEIVDVVAVFENNLYVDLAISTDNFCILNHSVPHVFINFTRKEDAVELLFFLDLMNIGGGSVRDKIDNIEKWVIEFRTRYQFDEVVCQLDNGDKLADSNTECQQS</sequence>
<accession>A0A365Y0Y4</accession>